<dbReference type="InterPro" id="IPR043502">
    <property type="entry name" value="DNA/RNA_pol_sf"/>
</dbReference>
<dbReference type="GO" id="GO:0003723">
    <property type="term" value="F:RNA binding"/>
    <property type="evidence" value="ECO:0007669"/>
    <property type="project" value="InterPro"/>
</dbReference>
<sequence>MPKSSQDKSLTKMIPFEAVFKDTAVSTKLNGWAKREKAGQWIDYSAPMFAEKAGTGFDYPKNSRISGMKGWTPCFSPEMVEKLYRDVIRPYVKNPDYLEWENKFMEYRYSPRSVSLPYDLVYGRAIEPYFTNAQQRVSTNAKAALEKGLSMWEKILDSQIPSGSLSILSLQKAMEELPATTNWGAPFFLPGKEMQTSDNKKLNSPQVQEYNVMSDNSHKYLKIAEYMSALKEIPESISLENAFWSIWSGQESSDYKDKLRGIVMPKQSSPWAEGHAWTMIGNSMKPFLDKSANFPMRAALVNQATVDKTIANMWSTLQKNDWVVSWDGSAYDTHMIPDLGIAMGQIMVDSFKVEGDVRSSLMNYFEHVFHDPLMTPDGVKLGIHGMPSGTTFTNELDSCYNEVLAYAFEYLDVAQAKGMKLMPVTTQGDDLVLMFSSHSPCTAEEVKEILAKGYEKLLMEVNPNKQMMSSTKCDYLKSLHIKGITESYSSYIWTFIGMLNMEHAKDWKWPMYSASWMMQAANHYANLEGFNQFMEFISKGDKELHLGVGLKGGAMSILQMAGGTEKVIKSLGYTQYTTHLGVNVSKGEAKVLPDLSSVLWVDRHSK</sequence>
<evidence type="ECO:0000313" key="7">
    <source>
        <dbReference type="EMBL" id="AWV66962.1"/>
    </source>
</evidence>
<name>A0A2Z4EVG6_9VIRU</name>
<evidence type="ECO:0000256" key="4">
    <source>
        <dbReference type="ARBA" id="ARBA00022741"/>
    </source>
</evidence>
<keyword evidence="1" id="KW-0696">RNA-directed RNA polymerase</keyword>
<dbReference type="InterPro" id="IPR043128">
    <property type="entry name" value="Rev_trsase/Diguanyl_cyclase"/>
</dbReference>
<evidence type="ECO:0000313" key="8">
    <source>
        <dbReference type="EMBL" id="AWV66965.1"/>
    </source>
</evidence>
<evidence type="ECO:0000259" key="6">
    <source>
        <dbReference type="Pfam" id="PF00680"/>
    </source>
</evidence>
<keyword evidence="2" id="KW-0808">Transferase</keyword>
<protein>
    <submittedName>
        <fullName evidence="7">RdRp</fullName>
    </submittedName>
</protein>
<dbReference type="EMBL" id="MG693101">
    <property type="protein sequence ID" value="AWV66962.1"/>
    <property type="molecule type" value="Genomic_RNA"/>
</dbReference>
<feature type="domain" description="RNA-directed RNA polymerase C-terminal" evidence="6">
    <location>
        <begin position="314"/>
        <end position="477"/>
    </location>
</feature>
<keyword evidence="4" id="KW-0547">Nucleotide-binding</keyword>
<evidence type="ECO:0000256" key="3">
    <source>
        <dbReference type="ARBA" id="ARBA00022695"/>
    </source>
</evidence>
<accession>A0A2Z4EVG6</accession>
<evidence type="ECO:0000256" key="1">
    <source>
        <dbReference type="ARBA" id="ARBA00022484"/>
    </source>
</evidence>
<dbReference type="InterPro" id="IPR001205">
    <property type="entry name" value="RNA-dir_pol_C"/>
</dbReference>
<dbReference type="Pfam" id="PF00680">
    <property type="entry name" value="RdRP_1"/>
    <property type="match status" value="1"/>
</dbReference>
<dbReference type="GO" id="GO:0003968">
    <property type="term" value="F:RNA-directed RNA polymerase activity"/>
    <property type="evidence" value="ECO:0007669"/>
    <property type="project" value="UniProtKB-KW"/>
</dbReference>
<reference evidence="7" key="1">
    <citation type="journal article" date="2018" name="Virus Evol.">
        <title>Cameroonian fruit bats harbor divergent viruses, including rotavirus H, bastroviruses, and picobirnaviruses using an alternative genetic code.</title>
        <authorList>
            <person name="Yinda C.K."/>
            <person name="Ghogomu S.M."/>
            <person name="Conceicao-Neto N."/>
            <person name="Beller L."/>
            <person name="Deboutte W."/>
            <person name="Vanhulle E."/>
            <person name="Maes P."/>
            <person name="Van Ranst M."/>
            <person name="Matthijnssens J."/>
        </authorList>
    </citation>
    <scope>NUCLEOTIDE SEQUENCE</scope>
    <source>
        <strain evidence="8">P11-378</strain>
        <strain evidence="7">P14-90</strain>
    </source>
</reference>
<organism evidence="7">
    <name type="scientific">Limbe picobirna-like virus</name>
    <dbReference type="NCBI Taxonomy" id="2169478"/>
    <lineage>
        <taxon>Viruses</taxon>
        <taxon>Riboviria</taxon>
        <taxon>Orthornavirae</taxon>
        <taxon>Pisuviricota</taxon>
        <taxon>Duplopiviricetes</taxon>
        <taxon>Durnavirales</taxon>
        <taxon>Picobirnaviridae</taxon>
    </lineage>
</organism>
<evidence type="ECO:0000256" key="5">
    <source>
        <dbReference type="ARBA" id="ARBA00022953"/>
    </source>
</evidence>
<proteinExistence type="predicted"/>
<dbReference type="SUPFAM" id="SSF56672">
    <property type="entry name" value="DNA/RNA polymerases"/>
    <property type="match status" value="1"/>
</dbReference>
<keyword evidence="5" id="KW-0693">Viral RNA replication</keyword>
<evidence type="ECO:0000256" key="2">
    <source>
        <dbReference type="ARBA" id="ARBA00022679"/>
    </source>
</evidence>
<dbReference type="EMBL" id="MG693104">
    <property type="protein sequence ID" value="AWV66965.1"/>
    <property type="molecule type" value="Genomic_RNA"/>
</dbReference>
<dbReference type="GO" id="GO:0000166">
    <property type="term" value="F:nucleotide binding"/>
    <property type="evidence" value="ECO:0007669"/>
    <property type="project" value="UniProtKB-KW"/>
</dbReference>
<dbReference type="GO" id="GO:0006351">
    <property type="term" value="P:DNA-templated transcription"/>
    <property type="evidence" value="ECO:0007669"/>
    <property type="project" value="InterPro"/>
</dbReference>
<dbReference type="Gene3D" id="3.30.70.270">
    <property type="match status" value="1"/>
</dbReference>
<keyword evidence="3" id="KW-0548">Nucleotidyltransferase</keyword>